<feature type="region of interest" description="Disordered" evidence="2">
    <location>
        <begin position="150"/>
        <end position="173"/>
    </location>
</feature>
<evidence type="ECO:0000256" key="4">
    <source>
        <dbReference type="SAM" id="SignalP"/>
    </source>
</evidence>
<dbReference type="GeneID" id="31360657"/>
<feature type="transmembrane region" description="Helical" evidence="3">
    <location>
        <begin position="906"/>
        <end position="923"/>
    </location>
</feature>
<evidence type="ECO:0000256" key="1">
    <source>
        <dbReference type="ARBA" id="ARBA00038101"/>
    </source>
</evidence>
<evidence type="ECO:0000256" key="2">
    <source>
        <dbReference type="SAM" id="MobiDB-lite"/>
    </source>
</evidence>
<dbReference type="Pfam" id="PF08238">
    <property type="entry name" value="Sel1"/>
    <property type="match status" value="11"/>
</dbReference>
<evidence type="ECO:0000313" key="5">
    <source>
        <dbReference type="EMBL" id="EFA81938.1"/>
    </source>
</evidence>
<feature type="signal peptide" evidence="4">
    <location>
        <begin position="1"/>
        <end position="29"/>
    </location>
</feature>
<keyword evidence="3" id="KW-0472">Membrane</keyword>
<feature type="region of interest" description="Disordered" evidence="2">
    <location>
        <begin position="38"/>
        <end position="102"/>
    </location>
</feature>
<dbReference type="GO" id="GO:0005789">
    <property type="term" value="C:endoplasmic reticulum membrane"/>
    <property type="evidence" value="ECO:0007669"/>
    <property type="project" value="TreeGrafter"/>
</dbReference>
<proteinExistence type="inferred from homology"/>
<dbReference type="SUPFAM" id="SSF81901">
    <property type="entry name" value="HCP-like"/>
    <property type="match status" value="3"/>
</dbReference>
<dbReference type="FunCoup" id="D3B9M6">
    <property type="interactions" value="300"/>
</dbReference>
<dbReference type="InParanoid" id="D3B9M6"/>
<feature type="chain" id="PRO_5003041473" evidence="4">
    <location>
        <begin position="30"/>
        <end position="945"/>
    </location>
</feature>
<dbReference type="InterPro" id="IPR050767">
    <property type="entry name" value="Sel1_AlgK"/>
</dbReference>
<dbReference type="Gene3D" id="1.25.40.10">
    <property type="entry name" value="Tetratricopeptide repeat domain"/>
    <property type="match status" value="2"/>
</dbReference>
<keyword evidence="4" id="KW-0732">Signal</keyword>
<dbReference type="STRING" id="670386.D3B9M6"/>
<dbReference type="SMART" id="SM00671">
    <property type="entry name" value="SEL1"/>
    <property type="match status" value="12"/>
</dbReference>
<evidence type="ECO:0000313" key="6">
    <source>
        <dbReference type="Proteomes" id="UP000001396"/>
    </source>
</evidence>
<name>D3B9M6_HETP5</name>
<accession>D3B9M6</accession>
<sequence>MIFISSYKNIYKYIFILLILNLLLVYVYSEHQQQQQQEQQQQQQQPPLQQHSKQKALNQQQQQQNNVQQQKQQKQQQPKQKYLEKKKKLNNNNIKDNNEDEDLNKELKEYIKNIQQTGNNEMNANQKELTEQQQQERKQKIHQYVNSFTSMVDNDNDDDDDSDGDTDSNGEDIKVTVVDGDQPFFISIPIEELSKTDDPAGEIKKALLNELMKKQQLEESDLQFQTGGGLTTQQQQMVQQFRIGNNRILEQDPTQTLLNHAFEEKNMLAHTLTSPVLSLQSLDKLPGYEEFINGQLHRGYVLVKKQEENEPIQQQQQQKESFQYTGAMIDMEKSITSLNAAAALGNHRAMYTLGTMEELGETGIIDFAKAAEWYQAAADLGNSDAQQALGFLYATGKGVPLDDARAILYYSFASAAGNMVAKLSLGYRYFYGYGTQRNCMKAARLYEEVARYVVDDYERRGFGYHVEAERFIDEDQVTKSHNEEESVVDFFKYSASLGDPNALVTMANLYLQGGLGVEQDFRVAYDYYKQAADQEYPAGIAGVGFMFAKGYGVPLNNHTAFRYYLKASKLGHWGAKSNLAEMYLNGWGVEQNQAHALKLFLEAAEKEDTDAYINLGKMYTHGIHVEKDRNKAFQYFLMASETGNPTAIYYLAKLNLAHHTQPTCQSSVIYFKKVAEKGQWALVLTQAQELYSEGDEERSLIFFEKAAEMGIDLAQNNAGWMYDQGFGVLEGDDESDIDRNAFRYYSHSAEQKNPYAHLKMGDYFYYGRGSPVSVELAADAYQQAANLQNSQASFNLGYMHQFGQGRPQDFHLAKRYYDTALNIKPKAYIPVYLALAGLAAHFAYRYILSFINGEPMTPMLSSSVADTKLPVTGDTTSTNPLDVEANLLLDIDLNEEAAEQIRKSRLDSYVIVLLLIIFGYLVIRRQRIIQRENQQPVANPVPPQQ</sequence>
<dbReference type="PANTHER" id="PTHR11102:SF162">
    <property type="entry name" value="HCP-LIKE PROTEIN"/>
    <property type="match status" value="1"/>
</dbReference>
<gene>
    <name evidence="5" type="ORF">PPL_05171</name>
</gene>
<feature type="compositionally biased region" description="Acidic residues" evidence="2">
    <location>
        <begin position="154"/>
        <end position="170"/>
    </location>
</feature>
<dbReference type="AlphaFoldDB" id="D3B9M6"/>
<organism evidence="5 6">
    <name type="scientific">Heterostelium pallidum (strain ATCC 26659 / Pp 5 / PN500)</name>
    <name type="common">Cellular slime mold</name>
    <name type="synonym">Polysphondylium pallidum</name>
    <dbReference type="NCBI Taxonomy" id="670386"/>
    <lineage>
        <taxon>Eukaryota</taxon>
        <taxon>Amoebozoa</taxon>
        <taxon>Evosea</taxon>
        <taxon>Eumycetozoa</taxon>
        <taxon>Dictyostelia</taxon>
        <taxon>Acytosteliales</taxon>
        <taxon>Acytosteliaceae</taxon>
        <taxon>Heterostelium</taxon>
    </lineage>
</organism>
<keyword evidence="3" id="KW-1133">Transmembrane helix</keyword>
<evidence type="ECO:0000256" key="3">
    <source>
        <dbReference type="SAM" id="Phobius"/>
    </source>
</evidence>
<comment type="similarity">
    <text evidence="1">Belongs to the sel-1 family.</text>
</comment>
<dbReference type="PANTHER" id="PTHR11102">
    <property type="entry name" value="SEL-1-LIKE PROTEIN"/>
    <property type="match status" value="1"/>
</dbReference>
<dbReference type="GO" id="GO:0036503">
    <property type="term" value="P:ERAD pathway"/>
    <property type="evidence" value="ECO:0007669"/>
    <property type="project" value="TreeGrafter"/>
</dbReference>
<dbReference type="RefSeq" id="XP_020434055.1">
    <property type="nucleotide sequence ID" value="XM_020576066.1"/>
</dbReference>
<dbReference type="InterPro" id="IPR006597">
    <property type="entry name" value="Sel1-like"/>
</dbReference>
<comment type="caution">
    <text evidence="5">The sequence shown here is derived from an EMBL/GenBank/DDBJ whole genome shotgun (WGS) entry which is preliminary data.</text>
</comment>
<reference evidence="5 6" key="1">
    <citation type="journal article" date="2011" name="Genome Res.">
        <title>Phylogeny-wide analysis of social amoeba genomes highlights ancient origins for complex intercellular communication.</title>
        <authorList>
            <person name="Heidel A.J."/>
            <person name="Lawal H.M."/>
            <person name="Felder M."/>
            <person name="Schilde C."/>
            <person name="Helps N.R."/>
            <person name="Tunggal B."/>
            <person name="Rivero F."/>
            <person name="John U."/>
            <person name="Schleicher M."/>
            <person name="Eichinger L."/>
            <person name="Platzer M."/>
            <person name="Noegel A.A."/>
            <person name="Schaap P."/>
            <person name="Gloeckner G."/>
        </authorList>
    </citation>
    <scope>NUCLEOTIDE SEQUENCE [LARGE SCALE GENOMIC DNA]</scope>
    <source>
        <strain evidence="6">ATCC 26659 / Pp 5 / PN500</strain>
    </source>
</reference>
<keyword evidence="6" id="KW-1185">Reference proteome</keyword>
<feature type="compositionally biased region" description="Low complexity" evidence="2">
    <location>
        <begin position="38"/>
        <end position="80"/>
    </location>
</feature>
<keyword evidence="3" id="KW-0812">Transmembrane</keyword>
<dbReference type="InterPro" id="IPR011990">
    <property type="entry name" value="TPR-like_helical_dom_sf"/>
</dbReference>
<dbReference type="OMA" id="FRYYSHS"/>
<dbReference type="Proteomes" id="UP000001396">
    <property type="component" value="Unassembled WGS sequence"/>
</dbReference>
<protein>
    <submittedName>
        <fullName evidence="5">Uncharacterized protein</fullName>
    </submittedName>
</protein>
<dbReference type="EMBL" id="ADBJ01000022">
    <property type="protein sequence ID" value="EFA81938.1"/>
    <property type="molecule type" value="Genomic_DNA"/>
</dbReference>